<comment type="caution">
    <text evidence="4">The sequence shown here is derived from an EMBL/GenBank/DDBJ whole genome shotgun (WGS) entry which is preliminary data.</text>
</comment>
<evidence type="ECO:0000259" key="2">
    <source>
        <dbReference type="Pfam" id="PF09603"/>
    </source>
</evidence>
<evidence type="ECO:0008006" key="6">
    <source>
        <dbReference type="Google" id="ProtNLM"/>
    </source>
</evidence>
<protein>
    <recommendedName>
        <fullName evidence="6">Pesticidal crystal protein Cry22Aa Ig-like domain-containing protein</fullName>
    </recommendedName>
</protein>
<dbReference type="InterPro" id="IPR013783">
    <property type="entry name" value="Ig-like_fold"/>
</dbReference>
<dbReference type="InterPro" id="IPR032179">
    <property type="entry name" value="Cry22Aa_Ig-like"/>
</dbReference>
<sequence length="434" mass="46067">MKTILKSIIFILFIAVNLTAFAQVGINNNTPAASAALDVTSTEGGILIPRLTETQRDAITLPATGLMIFQTDQTAGFYFYDGTAWAQLGAPAAAVGAASMLESERDVIDSPVAGLTVWCADCGPNGEMQVYNGLAWTNISGSVAAIYDNVLPVITISVGNSMDVVINGSYLNPSATAMDNVDGDISSAIVVAGAVDTTTYGAYPVTYNVSDASGNAAQEQTLTVNIVAGPETVVIGAQEWTLRNAEHVTYRDGTAIPQVTDQTAWNNLTTGAWCYYNNDSAFGDTYGKLYNWYAIAGIYDEASLNDDTLRKEFAPEGYHVPTNQEQTDLKVHLGSDINGANIGYKLKSTGNTSDGTGLWSGSQPATNESGWTGLPSGIRNGGVFMQVHDASIFWSSEAQTSTLAYMNLLHASTNAMQNGAYNIDRACSVRLIKE</sequence>
<evidence type="ECO:0000313" key="5">
    <source>
        <dbReference type="Proteomes" id="UP000239522"/>
    </source>
</evidence>
<dbReference type="EMBL" id="MQUA01000004">
    <property type="protein sequence ID" value="PQB08886.1"/>
    <property type="molecule type" value="Genomic_DNA"/>
</dbReference>
<keyword evidence="1" id="KW-0732">Signal</keyword>
<dbReference type="InterPro" id="IPR011871">
    <property type="entry name" value="Fib_succ_major"/>
</dbReference>
<feature type="domain" description="Pesticidal crystal protein Cry22Aa Ig-like" evidence="3">
    <location>
        <begin position="154"/>
        <end position="218"/>
    </location>
</feature>
<feature type="signal peptide" evidence="1">
    <location>
        <begin position="1"/>
        <end position="22"/>
    </location>
</feature>
<dbReference type="NCBIfam" id="TIGR02145">
    <property type="entry name" value="Fib_succ_major"/>
    <property type="match status" value="1"/>
</dbReference>
<dbReference type="Pfam" id="PF09603">
    <property type="entry name" value="Fib_succ_major"/>
    <property type="match status" value="1"/>
</dbReference>
<evidence type="ECO:0000259" key="3">
    <source>
        <dbReference type="Pfam" id="PF16403"/>
    </source>
</evidence>
<organism evidence="4 5">
    <name type="scientific">Polaribacter filamentus</name>
    <dbReference type="NCBI Taxonomy" id="53483"/>
    <lineage>
        <taxon>Bacteria</taxon>
        <taxon>Pseudomonadati</taxon>
        <taxon>Bacteroidota</taxon>
        <taxon>Flavobacteriia</taxon>
        <taxon>Flavobacteriales</taxon>
        <taxon>Flavobacteriaceae</taxon>
    </lineage>
</organism>
<dbReference type="RefSeq" id="WP_240614579.1">
    <property type="nucleotide sequence ID" value="NZ_MQUA01000004.1"/>
</dbReference>
<evidence type="ECO:0000256" key="1">
    <source>
        <dbReference type="SAM" id="SignalP"/>
    </source>
</evidence>
<feature type="chain" id="PRO_5015720952" description="Pesticidal crystal protein Cry22Aa Ig-like domain-containing protein" evidence="1">
    <location>
        <begin position="23"/>
        <end position="434"/>
    </location>
</feature>
<dbReference type="Pfam" id="PF16403">
    <property type="entry name" value="Bact_surface_Ig-like"/>
    <property type="match status" value="1"/>
</dbReference>
<feature type="domain" description="Fibrobacter succinogenes major paralogous" evidence="2">
    <location>
        <begin position="233"/>
        <end position="433"/>
    </location>
</feature>
<evidence type="ECO:0000313" key="4">
    <source>
        <dbReference type="EMBL" id="PQB08886.1"/>
    </source>
</evidence>
<dbReference type="AlphaFoldDB" id="A0A2S7L226"/>
<proteinExistence type="predicted"/>
<gene>
    <name evidence="4" type="ORF">BST83_00525</name>
</gene>
<keyword evidence="5" id="KW-1185">Reference proteome</keyword>
<reference evidence="4 5" key="1">
    <citation type="submission" date="2016-11" db="EMBL/GenBank/DDBJ databases">
        <title>Trade-off between light-utilization and light-protection in marine flavobacteria.</title>
        <authorList>
            <person name="Kumagai Y."/>
        </authorList>
    </citation>
    <scope>NUCLEOTIDE SEQUENCE [LARGE SCALE GENOMIC DNA]</scope>
    <source>
        <strain evidence="4 5">ATCC 700397</strain>
    </source>
</reference>
<name>A0A2S7L226_9FLAO</name>
<dbReference type="Gene3D" id="2.60.40.10">
    <property type="entry name" value="Immunoglobulins"/>
    <property type="match status" value="1"/>
</dbReference>
<dbReference type="Proteomes" id="UP000239522">
    <property type="component" value="Unassembled WGS sequence"/>
</dbReference>
<accession>A0A2S7L226</accession>